<dbReference type="InterPro" id="IPR051534">
    <property type="entry name" value="CBASS_pafABC_assoc_protein"/>
</dbReference>
<proteinExistence type="predicted"/>
<feature type="domain" description="WYL" evidence="1">
    <location>
        <begin position="124"/>
        <end position="190"/>
    </location>
</feature>
<dbReference type="HOGENOM" id="CLU_054168_2_0_6"/>
<dbReference type="InterPro" id="IPR059019">
    <property type="entry name" value="WHD_CapW"/>
</dbReference>
<evidence type="ECO:0000313" key="5">
    <source>
        <dbReference type="Proteomes" id="UP000012047"/>
    </source>
</evidence>
<gene>
    <name evidence="4" type="ORF">HMPREF0016_03040</name>
</gene>
<dbReference type="eggNOG" id="COG2378">
    <property type="taxonomic scope" value="Bacteria"/>
</dbReference>
<evidence type="ECO:0000259" key="2">
    <source>
        <dbReference type="Pfam" id="PF26107"/>
    </source>
</evidence>
<reference evidence="5" key="1">
    <citation type="journal article" date="2012" name="PLoS ONE">
        <title>The success of Acinetobacter species; genetic, metabolic and virulence attributes.</title>
        <authorList>
            <person name="Peleg A.Y."/>
            <person name="de Breij A."/>
            <person name="Adams M.D."/>
            <person name="Cerqueira G.M."/>
            <person name="Mocali S."/>
            <person name="Galardini M."/>
            <person name="Nibbering P.H."/>
            <person name="Earl A.M."/>
            <person name="Ward D.V."/>
            <person name="Paterson D.L."/>
            <person name="Seifert H."/>
            <person name="Dijkshoorn L."/>
        </authorList>
    </citation>
    <scope>NUCLEOTIDE SEQUENCE [LARGE SCALE GENOMIC DNA]</scope>
    <source>
        <strain evidence="5">SH046</strain>
    </source>
</reference>
<dbReference type="InterPro" id="IPR026881">
    <property type="entry name" value="WYL_dom"/>
</dbReference>
<dbReference type="InterPro" id="IPR059020">
    <property type="entry name" value="CapW_CTD"/>
</dbReference>
<dbReference type="Proteomes" id="UP000012047">
    <property type="component" value="Unassembled WGS sequence"/>
</dbReference>
<dbReference type="Pfam" id="PF26109">
    <property type="entry name" value="WHD_BrxR"/>
    <property type="match status" value="1"/>
</dbReference>
<dbReference type="PIRSF" id="PIRSF015558">
    <property type="entry name" value="Txn_reg_DeoR_prd"/>
    <property type="match status" value="1"/>
</dbReference>
<dbReference type="InterPro" id="IPR016634">
    <property type="entry name" value="CapW-like"/>
</dbReference>
<feature type="domain" description="DNA-binding transcriptional repressor CapW C-terminal dimerisation" evidence="2">
    <location>
        <begin position="212"/>
        <end position="278"/>
    </location>
</feature>
<accession>D0SGR7</accession>
<dbReference type="AlphaFoldDB" id="D0SGR7"/>
<dbReference type="PROSITE" id="PS52050">
    <property type="entry name" value="WYL"/>
    <property type="match status" value="1"/>
</dbReference>
<dbReference type="PANTHER" id="PTHR34580:SF3">
    <property type="entry name" value="PROTEIN PAFB"/>
    <property type="match status" value="1"/>
</dbReference>
<name>D0SGR7_ACIJO</name>
<dbReference type="PANTHER" id="PTHR34580">
    <property type="match status" value="1"/>
</dbReference>
<dbReference type="Pfam" id="PF26107">
    <property type="entry name" value="BrxR_CTD"/>
    <property type="match status" value="1"/>
</dbReference>
<evidence type="ECO:0000259" key="3">
    <source>
        <dbReference type="Pfam" id="PF26109"/>
    </source>
</evidence>
<evidence type="ECO:0000313" key="4">
    <source>
        <dbReference type="EMBL" id="EEY94904.1"/>
    </source>
</evidence>
<dbReference type="Pfam" id="PF13280">
    <property type="entry name" value="WYL"/>
    <property type="match status" value="1"/>
</dbReference>
<sequence length="293" mass="33772">MTDWYMTTDKHEVLLRMRAIELLAYWEGRLVTNRLMSWFGLSRQQASTDIKRYNTLYNPDALIHDPSVKGYVPKASFQPVLTTAHINEYLNMLSGLVSESHALIATPEPNLAAVQLPDRSVRPEVIREVLRACRNQNTLKMIYASMQNPQWHERIISPHTLVYTGFRWHVRAYCHQSKQFKDFLLSRIDRTPVVVAIESVDPAQDQQWHEEIVLTLIPNPKLNSSQQALVEKDFGMPDGRLQIPVKKALAHYTLQRYQAAITLAEADDALKYPLVLQRSDIEKLSSYLFDQAS</sequence>
<dbReference type="EMBL" id="GG704973">
    <property type="protein sequence ID" value="EEY94904.1"/>
    <property type="molecule type" value="Genomic_DNA"/>
</dbReference>
<evidence type="ECO:0000259" key="1">
    <source>
        <dbReference type="Pfam" id="PF13280"/>
    </source>
</evidence>
<organism evidence="4 5">
    <name type="scientific">Acinetobacter johnsonii SH046</name>
    <dbReference type="NCBI Taxonomy" id="575586"/>
    <lineage>
        <taxon>Bacteria</taxon>
        <taxon>Pseudomonadati</taxon>
        <taxon>Pseudomonadota</taxon>
        <taxon>Gammaproteobacteria</taxon>
        <taxon>Moraxellales</taxon>
        <taxon>Moraxellaceae</taxon>
        <taxon>Acinetobacter</taxon>
    </lineage>
</organism>
<protein>
    <submittedName>
        <fullName evidence="4">Uncharacterized protein</fullName>
    </submittedName>
</protein>
<feature type="domain" description="DNA-binding transcriptional repressor CapW winged helix-turn-helix" evidence="3">
    <location>
        <begin position="12"/>
        <end position="94"/>
    </location>
</feature>